<keyword evidence="13" id="KW-1185">Reference proteome</keyword>
<organism evidence="12 13">
    <name type="scientific">Methylotuvimicrobium buryatense</name>
    <name type="common">Methylomicrobium buryatense</name>
    <dbReference type="NCBI Taxonomy" id="95641"/>
    <lineage>
        <taxon>Bacteria</taxon>
        <taxon>Pseudomonadati</taxon>
        <taxon>Pseudomonadota</taxon>
        <taxon>Gammaproteobacteria</taxon>
        <taxon>Methylococcales</taxon>
        <taxon>Methylococcaceae</taxon>
        <taxon>Methylotuvimicrobium</taxon>
    </lineage>
</organism>
<evidence type="ECO:0000256" key="9">
    <source>
        <dbReference type="ARBA" id="ARBA00023211"/>
    </source>
</evidence>
<dbReference type="PANTHER" id="PTHR34990:SF1">
    <property type="entry name" value="UDP-2,3-DIACYLGLUCOSAMINE HYDROLASE"/>
    <property type="match status" value="1"/>
</dbReference>
<evidence type="ECO:0000256" key="7">
    <source>
        <dbReference type="ARBA" id="ARBA00023098"/>
    </source>
</evidence>
<feature type="binding site" evidence="10">
    <location>
        <position position="197"/>
    </location>
    <ligand>
        <name>substrate</name>
    </ligand>
</feature>
<keyword evidence="2 10" id="KW-0444">Lipid biosynthesis</keyword>
<dbReference type="GO" id="GO:0030145">
    <property type="term" value="F:manganese ion binding"/>
    <property type="evidence" value="ECO:0007669"/>
    <property type="project" value="UniProtKB-UniRule"/>
</dbReference>
<name>A0A4P9UUC7_METBY</name>
<keyword evidence="3 10" id="KW-0997">Cell inner membrane</keyword>
<accession>A0A4P9UUC7</accession>
<comment type="pathway">
    <text evidence="10">Glycolipid biosynthesis; lipid IV(A) biosynthesis; lipid IV(A) from (3R)-3-hydroxytetradecanoyl-[acyl-carrier-protein] and UDP-N-acetyl-alpha-D-glucosamine: step 4/6.</text>
</comment>
<dbReference type="Gene3D" id="3.60.21.10">
    <property type="match status" value="1"/>
</dbReference>
<feature type="domain" description="Calcineurin-like phosphoesterase" evidence="11">
    <location>
        <begin position="5"/>
        <end position="201"/>
    </location>
</feature>
<dbReference type="UniPathway" id="UPA00359">
    <property type="reaction ID" value="UER00480"/>
</dbReference>
<keyword evidence="7 10" id="KW-0443">Lipid metabolism</keyword>
<reference evidence="13" key="1">
    <citation type="journal article" date="2019" name="J. Bacteriol.">
        <title>A Mutagenic Screen Identifies a TonB-Dependent Receptor Required for the Lanthanide Metal Switch in the Type I Methanotroph 'Methylotuvimicrobium buryatense' 5GB1C.</title>
        <authorList>
            <person name="Groom J.D."/>
            <person name="Ford S.M."/>
            <person name="Pesesky M.W."/>
            <person name="Lidstrom M.E."/>
        </authorList>
    </citation>
    <scope>NUCLEOTIDE SEQUENCE [LARGE SCALE GENOMIC DNA]</scope>
    <source>
        <strain evidence="13">5GB1C</strain>
    </source>
</reference>
<dbReference type="AlphaFoldDB" id="A0A4P9UUC7"/>
<keyword evidence="9 10" id="KW-0464">Manganese</keyword>
<feature type="binding site" evidence="10">
    <location>
        <position position="124"/>
    </location>
    <ligand>
        <name>substrate</name>
    </ligand>
</feature>
<dbReference type="InterPro" id="IPR004843">
    <property type="entry name" value="Calcineurin-like_PHP"/>
</dbReference>
<evidence type="ECO:0000256" key="1">
    <source>
        <dbReference type="ARBA" id="ARBA00022475"/>
    </source>
</evidence>
<dbReference type="GO" id="GO:0019897">
    <property type="term" value="C:extrinsic component of plasma membrane"/>
    <property type="evidence" value="ECO:0007669"/>
    <property type="project" value="UniProtKB-UniRule"/>
</dbReference>
<comment type="catalytic activity">
    <reaction evidence="10">
        <text>UDP-2-N,3-O-bis[(3R)-3-hydroxytetradecanoyl]-alpha-D-glucosamine + H2O = 2-N,3-O-bis[(3R)-3-hydroxytetradecanoyl]-alpha-D-glucosaminyl 1-phosphate + UMP + 2 H(+)</text>
        <dbReference type="Rhea" id="RHEA:25213"/>
        <dbReference type="ChEBI" id="CHEBI:15377"/>
        <dbReference type="ChEBI" id="CHEBI:15378"/>
        <dbReference type="ChEBI" id="CHEBI:57865"/>
        <dbReference type="ChEBI" id="CHEBI:57957"/>
        <dbReference type="ChEBI" id="CHEBI:78847"/>
        <dbReference type="EC" id="3.6.1.54"/>
    </reaction>
</comment>
<feature type="binding site" evidence="10">
    <location>
        <position position="43"/>
    </location>
    <ligand>
        <name>Mn(2+)</name>
        <dbReference type="ChEBI" id="CHEBI:29035"/>
        <label>2</label>
    </ligand>
</feature>
<dbReference type="OrthoDB" id="9783283at2"/>
<dbReference type="InterPro" id="IPR010138">
    <property type="entry name" value="UDP-diacylglucosamine_Hdrlase"/>
</dbReference>
<keyword evidence="4 10" id="KW-0441">Lipid A biosynthesis</keyword>
<keyword evidence="8 10" id="KW-0472">Membrane</keyword>
<dbReference type="KEGG" id="mbur:EQU24_18575"/>
<feature type="binding site" evidence="10">
    <location>
        <position position="169"/>
    </location>
    <ligand>
        <name>substrate</name>
    </ligand>
</feature>
<dbReference type="EMBL" id="CP035467">
    <property type="protein sequence ID" value="QCW84021.1"/>
    <property type="molecule type" value="Genomic_DNA"/>
</dbReference>
<dbReference type="Pfam" id="PF00149">
    <property type="entry name" value="Metallophos"/>
    <property type="match status" value="1"/>
</dbReference>
<comment type="cofactor">
    <cofactor evidence="10">
        <name>Mn(2+)</name>
        <dbReference type="ChEBI" id="CHEBI:29035"/>
    </cofactor>
    <text evidence="10">Binds 2 Mn(2+) ions per subunit in a binuclear metal center.</text>
</comment>
<evidence type="ECO:0000313" key="12">
    <source>
        <dbReference type="EMBL" id="QCW84021.1"/>
    </source>
</evidence>
<feature type="binding site" evidence="10">
    <location>
        <position position="10"/>
    </location>
    <ligand>
        <name>Mn(2+)</name>
        <dbReference type="ChEBI" id="CHEBI:29035"/>
        <label>1</label>
    </ligand>
</feature>
<keyword evidence="5 10" id="KW-0479">Metal-binding</keyword>
<dbReference type="PANTHER" id="PTHR34990">
    <property type="entry name" value="UDP-2,3-DIACYLGLUCOSAMINE HYDROLASE-RELATED"/>
    <property type="match status" value="1"/>
</dbReference>
<dbReference type="Proteomes" id="UP000305881">
    <property type="component" value="Chromosome"/>
</dbReference>
<dbReference type="SUPFAM" id="SSF56300">
    <property type="entry name" value="Metallo-dependent phosphatases"/>
    <property type="match status" value="1"/>
</dbReference>
<dbReference type="GO" id="GO:0005737">
    <property type="term" value="C:cytoplasm"/>
    <property type="evidence" value="ECO:0007669"/>
    <property type="project" value="InterPro"/>
</dbReference>
<feature type="binding site" evidence="10">
    <location>
        <position position="116"/>
    </location>
    <ligand>
        <name>Mn(2+)</name>
        <dbReference type="ChEBI" id="CHEBI:29035"/>
        <label>2</label>
    </ligand>
</feature>
<evidence type="ECO:0000256" key="8">
    <source>
        <dbReference type="ARBA" id="ARBA00023136"/>
    </source>
</evidence>
<dbReference type="RefSeq" id="WP_017842123.1">
    <property type="nucleotide sequence ID" value="NZ_CP035467.1"/>
</dbReference>
<feature type="binding site" evidence="10">
    <location>
        <position position="199"/>
    </location>
    <ligand>
        <name>Mn(2+)</name>
        <dbReference type="ChEBI" id="CHEBI:29035"/>
        <label>1</label>
    </ligand>
</feature>
<dbReference type="HAMAP" id="MF_00575">
    <property type="entry name" value="LpxH"/>
    <property type="match status" value="1"/>
</dbReference>
<keyword evidence="1 10" id="KW-1003">Cell membrane</keyword>
<comment type="similarity">
    <text evidence="10">Belongs to the LpxH family.</text>
</comment>
<dbReference type="CDD" id="cd07398">
    <property type="entry name" value="MPP_YbbF-LpxH"/>
    <property type="match status" value="1"/>
</dbReference>
<feature type="binding site" evidence="10">
    <location>
        <position position="12"/>
    </location>
    <ligand>
        <name>Mn(2+)</name>
        <dbReference type="ChEBI" id="CHEBI:29035"/>
        <label>1</label>
    </ligand>
</feature>
<gene>
    <name evidence="10 12" type="primary">lpxH</name>
    <name evidence="12" type="ORF">EQU24_18575</name>
</gene>
<evidence type="ECO:0000256" key="4">
    <source>
        <dbReference type="ARBA" id="ARBA00022556"/>
    </source>
</evidence>
<dbReference type="GO" id="GO:0009245">
    <property type="term" value="P:lipid A biosynthetic process"/>
    <property type="evidence" value="ECO:0007669"/>
    <property type="project" value="UniProtKB-UniRule"/>
</dbReference>
<dbReference type="InterPro" id="IPR029052">
    <property type="entry name" value="Metallo-depent_PP-like"/>
</dbReference>
<keyword evidence="6 10" id="KW-0378">Hydrolase</keyword>
<dbReference type="NCBIfam" id="NF003743">
    <property type="entry name" value="PRK05340.1"/>
    <property type="match status" value="1"/>
</dbReference>
<feature type="binding site" evidence="10">
    <location>
        <position position="197"/>
    </location>
    <ligand>
        <name>Mn(2+)</name>
        <dbReference type="ChEBI" id="CHEBI:29035"/>
        <label>2</label>
    </ligand>
</feature>
<feature type="binding site" evidence="10">
    <location>
        <position position="43"/>
    </location>
    <ligand>
        <name>Mn(2+)</name>
        <dbReference type="ChEBI" id="CHEBI:29035"/>
        <label>1</label>
    </ligand>
</feature>
<dbReference type="NCBIfam" id="TIGR01854">
    <property type="entry name" value="lipid_A_lpxH"/>
    <property type="match status" value="1"/>
</dbReference>
<evidence type="ECO:0000313" key="13">
    <source>
        <dbReference type="Proteomes" id="UP000305881"/>
    </source>
</evidence>
<evidence type="ECO:0000256" key="5">
    <source>
        <dbReference type="ARBA" id="ARBA00022723"/>
    </source>
</evidence>
<feature type="binding site" evidence="10">
    <location>
        <begin position="81"/>
        <end position="82"/>
    </location>
    <ligand>
        <name>substrate</name>
    </ligand>
</feature>
<dbReference type="InterPro" id="IPR043461">
    <property type="entry name" value="LpxH-like"/>
</dbReference>
<dbReference type="EC" id="3.6.1.54" evidence="10"/>
<sequence length="241" mass="27982">MPREIHFISDLHISLEKTGITKRFLSYLEQHAPRAEAVYILGDLFDAWIGDDDPTPPNAKIKRQLKHLTSSGTQVYLQQGNRDFLLGQRFCTETGVNMLGDYAVIDLFGTPTLLTHGDLLCTDDLPYQAFREKSHTPEWQQNVLSKPLWLRLIAARWYRLRSHFHKRGKTQDIMDVNRQTVIDTMREHGVLQLIHGHTHRPAIHEFEIDGQKAKRFVLPDWKKNSAQVLCWTEQGHRLEAI</sequence>
<evidence type="ECO:0000256" key="2">
    <source>
        <dbReference type="ARBA" id="ARBA00022516"/>
    </source>
</evidence>
<dbReference type="GO" id="GO:0008758">
    <property type="term" value="F:UDP-2,3-diacylglucosamine hydrolase activity"/>
    <property type="evidence" value="ECO:0007669"/>
    <property type="project" value="UniProtKB-UniRule"/>
</dbReference>
<evidence type="ECO:0000256" key="10">
    <source>
        <dbReference type="HAMAP-Rule" id="MF_00575"/>
    </source>
</evidence>
<protein>
    <recommendedName>
        <fullName evidence="10">UDP-2,3-diacylglucosamine hydrolase</fullName>
        <ecNumber evidence="10">3.6.1.54</ecNumber>
    </recommendedName>
    <alternativeName>
        <fullName evidence="10">UDP-2,3-diacylglucosamine diphosphatase</fullName>
    </alternativeName>
</protein>
<evidence type="ECO:0000256" key="6">
    <source>
        <dbReference type="ARBA" id="ARBA00022801"/>
    </source>
</evidence>
<proteinExistence type="inferred from homology"/>
<feature type="binding site" evidence="10">
    <location>
        <position position="166"/>
    </location>
    <ligand>
        <name>substrate</name>
    </ligand>
</feature>
<evidence type="ECO:0000256" key="3">
    <source>
        <dbReference type="ARBA" id="ARBA00022519"/>
    </source>
</evidence>
<feature type="binding site" evidence="10">
    <location>
        <position position="81"/>
    </location>
    <ligand>
        <name>Mn(2+)</name>
        <dbReference type="ChEBI" id="CHEBI:29035"/>
        <label>2</label>
    </ligand>
</feature>
<comment type="subcellular location">
    <subcellularLocation>
        <location evidence="10">Cell inner membrane</location>
        <topology evidence="10">Peripheral membrane protein</topology>
        <orientation evidence="10">Cytoplasmic side</orientation>
    </subcellularLocation>
</comment>
<feature type="binding site" evidence="10">
    <location>
        <position position="162"/>
    </location>
    <ligand>
        <name>substrate</name>
    </ligand>
</feature>
<evidence type="ECO:0000259" key="11">
    <source>
        <dbReference type="Pfam" id="PF00149"/>
    </source>
</evidence>
<dbReference type="STRING" id="675511.GCA_000341735_03727"/>
<comment type="function">
    <text evidence="10">Hydrolyzes the pyrophosphate bond of UDP-2,3-diacylglucosamine to yield 2,3-diacylglucosamine 1-phosphate (lipid X) and UMP by catalyzing the attack of water at the alpha-P atom. Involved in the biosynthesis of lipid A, a phosphorylated glycolipid that anchors the lipopolysaccharide to the outer membrane of the cell.</text>
</comment>